<dbReference type="RefSeq" id="WP_405338470.1">
    <property type="nucleotide sequence ID" value="NZ_JBANFI010000003.1"/>
</dbReference>
<sequence length="431" mass="47992">MALLTFFSPLTLFFIALILVMTLYFHGPVYSLRTVNAAPSILTSVGIFGTFFGIALGLMEFDAQDVESSVPQLIEGLKTAFWSSIAGLLGAMTIKMRHVLNHVRGLDGSVQVTGATIDDLATLLGDIRLLLKDSGLTRIDEQLAKSDQRLSASLKELVSGIGAYQQSLAEANSQALVQALDHLLQDFNQQIGTQYGENFQQLNQAVGQMLQWQETYKQELEQLLTEQRANGQLLTHATEAYQTMVEHTQAFNQVADTLGSVMQGLQEQSSALGQYLDSLARLVNKAGDGLPKLEERIHLLTDGLAQQLGQQHQQMQRLLDQSGQRVAQSVEHLDHILSERLDHQLERQHKWVERQLDRSEQQLVRMDAALEHELTHSLQTFGSQMAALSEKFVSDYLPLTDKLREVVQLAEQIQPQKQRPTPPSQSTATEA</sequence>
<organism evidence="3 4">
    <name type="scientific">Marinospirillum alkalitolerans</name>
    <dbReference type="NCBI Taxonomy" id="3123374"/>
    <lineage>
        <taxon>Bacteria</taxon>
        <taxon>Pseudomonadati</taxon>
        <taxon>Pseudomonadota</taxon>
        <taxon>Gammaproteobacteria</taxon>
        <taxon>Oceanospirillales</taxon>
        <taxon>Oceanospirillaceae</taxon>
        <taxon>Marinospirillum</taxon>
    </lineage>
</organism>
<keyword evidence="4" id="KW-1185">Reference proteome</keyword>
<accession>A0ABW8PYZ8</accession>
<evidence type="ECO:0000313" key="3">
    <source>
        <dbReference type="EMBL" id="MFK7160602.1"/>
    </source>
</evidence>
<name>A0ABW8PYZ8_9GAMM</name>
<feature type="transmembrane region" description="Helical" evidence="2">
    <location>
        <begin position="37"/>
        <end position="59"/>
    </location>
</feature>
<proteinExistence type="predicted"/>
<feature type="region of interest" description="Disordered" evidence="1">
    <location>
        <begin position="412"/>
        <end position="431"/>
    </location>
</feature>
<feature type="transmembrane region" description="Helical" evidence="2">
    <location>
        <begin position="6"/>
        <end position="25"/>
    </location>
</feature>
<keyword evidence="2" id="KW-0472">Membrane</keyword>
<reference evidence="3 4" key="1">
    <citation type="submission" date="2024-02" db="EMBL/GenBank/DDBJ databases">
        <title>Marinospirillum sp. MEB 164 isolated from Lonar lake sediment.</title>
        <authorList>
            <person name="Joshi A."/>
            <person name="Thite S."/>
        </authorList>
    </citation>
    <scope>NUCLEOTIDE SEQUENCE [LARGE SCALE GENOMIC DNA]</scope>
    <source>
        <strain evidence="3 4">MEB164</strain>
    </source>
</reference>
<dbReference type="EMBL" id="JBANFI010000003">
    <property type="protein sequence ID" value="MFK7160602.1"/>
    <property type="molecule type" value="Genomic_DNA"/>
</dbReference>
<evidence type="ECO:0008006" key="5">
    <source>
        <dbReference type="Google" id="ProtNLM"/>
    </source>
</evidence>
<dbReference type="Proteomes" id="UP001621714">
    <property type="component" value="Unassembled WGS sequence"/>
</dbReference>
<dbReference type="SUPFAM" id="SSF58113">
    <property type="entry name" value="Apolipoprotein A-I"/>
    <property type="match status" value="1"/>
</dbReference>
<keyword evidence="2" id="KW-1133">Transmembrane helix</keyword>
<gene>
    <name evidence="3" type="ORF">V6U78_06085</name>
</gene>
<evidence type="ECO:0000256" key="2">
    <source>
        <dbReference type="SAM" id="Phobius"/>
    </source>
</evidence>
<protein>
    <recommendedName>
        <fullName evidence="5">MotA/TolQ/ExbB proton channel family protein</fullName>
    </recommendedName>
</protein>
<comment type="caution">
    <text evidence="3">The sequence shown here is derived from an EMBL/GenBank/DDBJ whole genome shotgun (WGS) entry which is preliminary data.</text>
</comment>
<evidence type="ECO:0000313" key="4">
    <source>
        <dbReference type="Proteomes" id="UP001621714"/>
    </source>
</evidence>
<evidence type="ECO:0000256" key="1">
    <source>
        <dbReference type="SAM" id="MobiDB-lite"/>
    </source>
</evidence>
<keyword evidence="2" id="KW-0812">Transmembrane</keyword>